<gene>
    <name evidence="7" type="ORF">PMAYCL1PPCAC_32857</name>
</gene>
<keyword evidence="3 6" id="KW-0812">Transmembrane</keyword>
<dbReference type="Gene3D" id="1.20.1070.10">
    <property type="entry name" value="Rhodopsin 7-helix transmembrane proteins"/>
    <property type="match status" value="1"/>
</dbReference>
<evidence type="ECO:0000256" key="1">
    <source>
        <dbReference type="ARBA" id="ARBA00004141"/>
    </source>
</evidence>
<keyword evidence="4 6" id="KW-1133">Transmembrane helix</keyword>
<organism evidence="7 8">
    <name type="scientific">Pristionchus mayeri</name>
    <dbReference type="NCBI Taxonomy" id="1317129"/>
    <lineage>
        <taxon>Eukaryota</taxon>
        <taxon>Metazoa</taxon>
        <taxon>Ecdysozoa</taxon>
        <taxon>Nematoda</taxon>
        <taxon>Chromadorea</taxon>
        <taxon>Rhabditida</taxon>
        <taxon>Rhabditina</taxon>
        <taxon>Diplogasteromorpha</taxon>
        <taxon>Diplogasteroidea</taxon>
        <taxon>Neodiplogasteridae</taxon>
        <taxon>Pristionchus</taxon>
    </lineage>
</organism>
<keyword evidence="5 6" id="KW-0472">Membrane</keyword>
<dbReference type="InterPro" id="IPR051119">
    <property type="entry name" value="Nematode_SR-like"/>
</dbReference>
<evidence type="ECO:0000256" key="3">
    <source>
        <dbReference type="ARBA" id="ARBA00022692"/>
    </source>
</evidence>
<dbReference type="GO" id="GO:0007606">
    <property type="term" value="P:sensory perception of chemical stimulus"/>
    <property type="evidence" value="ECO:0007669"/>
    <property type="project" value="UniProtKB-UniRule"/>
</dbReference>
<evidence type="ECO:0000256" key="6">
    <source>
        <dbReference type="RuleBase" id="RU280813"/>
    </source>
</evidence>
<feature type="transmembrane region" description="Helical" evidence="6">
    <location>
        <begin position="6"/>
        <end position="28"/>
    </location>
</feature>
<dbReference type="Pfam" id="PF02118">
    <property type="entry name" value="Srg"/>
    <property type="match status" value="1"/>
</dbReference>
<comment type="caution">
    <text evidence="7">The sequence shown here is derived from an EMBL/GenBank/DDBJ whole genome shotgun (WGS) entry which is preliminary data.</text>
</comment>
<protein>
    <recommendedName>
        <fullName evidence="6">Serpentine receptor class gamma</fullName>
    </recommendedName>
</protein>
<evidence type="ECO:0000313" key="7">
    <source>
        <dbReference type="EMBL" id="GMR62662.1"/>
    </source>
</evidence>
<dbReference type="AlphaFoldDB" id="A0AAN5DI65"/>
<dbReference type="GO" id="GO:0016020">
    <property type="term" value="C:membrane"/>
    <property type="evidence" value="ECO:0007669"/>
    <property type="project" value="UniProtKB-SubCell"/>
</dbReference>
<evidence type="ECO:0000313" key="8">
    <source>
        <dbReference type="Proteomes" id="UP001328107"/>
    </source>
</evidence>
<accession>A0AAN5DI65</accession>
<dbReference type="InterPro" id="IPR000609">
    <property type="entry name" value="7TM_GPCR_serpentine_rcpt_Srg"/>
</dbReference>
<feature type="transmembrane region" description="Helical" evidence="6">
    <location>
        <begin position="40"/>
        <end position="61"/>
    </location>
</feature>
<feature type="non-terminal residue" evidence="7">
    <location>
        <position position="160"/>
    </location>
</feature>
<sequence>MIYPDIAFLIYAVYIPLIILIYFLELIVIVWHRRQYSSSFYHIFSVVAVVDILACLAGSFLHRLPMYSIVNGFYEHLLGNRTWLPPLNMFIAFPLNRSRLCYYLNCVSQYLGVLMAANRFTAIFMPNYHDKVTCYIWRYFLPIFLLICLLISVIPVWFLI</sequence>
<dbReference type="Proteomes" id="UP001328107">
    <property type="component" value="Unassembled WGS sequence"/>
</dbReference>
<reference evidence="8" key="1">
    <citation type="submission" date="2022-10" db="EMBL/GenBank/DDBJ databases">
        <title>Genome assembly of Pristionchus species.</title>
        <authorList>
            <person name="Yoshida K."/>
            <person name="Sommer R.J."/>
        </authorList>
    </citation>
    <scope>NUCLEOTIDE SEQUENCE [LARGE SCALE GENOMIC DNA]</scope>
    <source>
        <strain evidence="8">RS5460</strain>
    </source>
</reference>
<dbReference type="GO" id="GO:0004888">
    <property type="term" value="F:transmembrane signaling receptor activity"/>
    <property type="evidence" value="ECO:0007669"/>
    <property type="project" value="InterPro"/>
</dbReference>
<evidence type="ECO:0000256" key="5">
    <source>
        <dbReference type="ARBA" id="ARBA00023136"/>
    </source>
</evidence>
<comment type="caution">
    <text evidence="6">Lacks conserved residue(s) required for the propagation of feature annotation.</text>
</comment>
<name>A0AAN5DI65_9BILA</name>
<proteinExistence type="inferred from homology"/>
<feature type="transmembrane region" description="Helical" evidence="6">
    <location>
        <begin position="102"/>
        <end position="124"/>
    </location>
</feature>
<dbReference type="PANTHER" id="PTHR31627">
    <property type="entry name" value="SERPENTINE RECEPTOR CLASS GAMMA-RELATED"/>
    <property type="match status" value="1"/>
</dbReference>
<evidence type="ECO:0000256" key="2">
    <source>
        <dbReference type="ARBA" id="ARBA00005692"/>
    </source>
</evidence>
<feature type="transmembrane region" description="Helical" evidence="6">
    <location>
        <begin position="136"/>
        <end position="158"/>
    </location>
</feature>
<evidence type="ECO:0000256" key="4">
    <source>
        <dbReference type="ARBA" id="ARBA00022989"/>
    </source>
</evidence>
<dbReference type="PANTHER" id="PTHR31627:SF42">
    <property type="entry name" value="G_PROTEIN_RECEP_F1_2 DOMAIN-CONTAINING PROTEIN-RELATED"/>
    <property type="match status" value="1"/>
</dbReference>
<dbReference type="EMBL" id="BTRK01000006">
    <property type="protein sequence ID" value="GMR62662.1"/>
    <property type="molecule type" value="Genomic_DNA"/>
</dbReference>
<comment type="subcellular location">
    <subcellularLocation>
        <location evidence="1">Membrane</location>
        <topology evidence="1">Multi-pass membrane protein</topology>
    </subcellularLocation>
</comment>
<keyword evidence="8" id="KW-1185">Reference proteome</keyword>
<comment type="similarity">
    <text evidence="2 6">Belongs to the nematode receptor-like protein srg family.</text>
</comment>